<organism evidence="1 2">
    <name type="scientific">Coccomyxa viridis</name>
    <dbReference type="NCBI Taxonomy" id="1274662"/>
    <lineage>
        <taxon>Eukaryota</taxon>
        <taxon>Viridiplantae</taxon>
        <taxon>Chlorophyta</taxon>
        <taxon>core chlorophytes</taxon>
        <taxon>Trebouxiophyceae</taxon>
        <taxon>Trebouxiophyceae incertae sedis</taxon>
        <taxon>Coccomyxaceae</taxon>
        <taxon>Coccomyxa</taxon>
    </lineage>
</organism>
<proteinExistence type="predicted"/>
<dbReference type="AlphaFoldDB" id="A0AAV1HX79"/>
<evidence type="ECO:0000313" key="1">
    <source>
        <dbReference type="EMBL" id="CAK0755418.1"/>
    </source>
</evidence>
<evidence type="ECO:0000313" key="2">
    <source>
        <dbReference type="Proteomes" id="UP001314263"/>
    </source>
</evidence>
<dbReference type="Proteomes" id="UP001314263">
    <property type="component" value="Unassembled WGS sequence"/>
</dbReference>
<protein>
    <submittedName>
        <fullName evidence="1">Uncharacterized protein</fullName>
    </submittedName>
</protein>
<accession>A0AAV1HX79</accession>
<sequence>MQRLRLEGPCLLIPSPTQLPNSSCMRWQRKHSRQNRTATSCFLGRPKQEQEVILLVDPEPPAQERPRTREMTYMVGLFFLAAAFAVKRWRYMRSRKAEEEYGKRRWGQARVVNDVGYPQSHLDSKEYQLALARTRQAMHVHKAAAFMNTSNSTRAVVELQRAMQENSVARCPVLGAQHEGGTMSNLYRLYVSDTEMPAKYSTLLQLRELLDIKEQEAEHLEAEVLGSSSSFSI</sequence>
<comment type="caution">
    <text evidence="1">The sequence shown here is derived from an EMBL/GenBank/DDBJ whole genome shotgun (WGS) entry which is preliminary data.</text>
</comment>
<reference evidence="1 2" key="1">
    <citation type="submission" date="2023-10" db="EMBL/GenBank/DDBJ databases">
        <authorList>
            <person name="Maclean D."/>
            <person name="Macfadyen A."/>
        </authorList>
    </citation>
    <scope>NUCLEOTIDE SEQUENCE [LARGE SCALE GENOMIC DNA]</scope>
</reference>
<name>A0AAV1HX79_9CHLO</name>
<keyword evidence="2" id="KW-1185">Reference proteome</keyword>
<dbReference type="EMBL" id="CAUYUE010000003">
    <property type="protein sequence ID" value="CAK0755418.1"/>
    <property type="molecule type" value="Genomic_DNA"/>
</dbReference>
<gene>
    <name evidence="1" type="ORF">CVIRNUC_002373</name>
</gene>